<dbReference type="InterPro" id="IPR036543">
    <property type="entry name" value="Guanylate-bd_C_sf"/>
</dbReference>
<reference evidence="1 2" key="1">
    <citation type="submission" date="2024-02" db="EMBL/GenBank/DDBJ databases">
        <authorList>
            <person name="Daric V."/>
            <person name="Darras S."/>
        </authorList>
    </citation>
    <scope>NUCLEOTIDE SEQUENCE [LARGE SCALE GENOMIC DNA]</scope>
</reference>
<evidence type="ECO:0000313" key="2">
    <source>
        <dbReference type="Proteomes" id="UP001642483"/>
    </source>
</evidence>
<dbReference type="Proteomes" id="UP001642483">
    <property type="component" value="Unassembled WGS sequence"/>
</dbReference>
<evidence type="ECO:0000313" key="1">
    <source>
        <dbReference type="EMBL" id="CAK8693883.1"/>
    </source>
</evidence>
<keyword evidence="2" id="KW-1185">Reference proteome</keyword>
<protein>
    <submittedName>
        <fullName evidence="1">Uncharacterized protein</fullName>
    </submittedName>
</protein>
<sequence length="198" mass="23223">MFHPNNLTPKEVSEMKLQGENVLNYVHQYHKLLESGAISSPLTAIEADAVATAQTMTNALVKEYKQRMTQVAQSYLSEKQLQENHKTLKSQLGQKFDSEMEKVLKTYPNIFEKYRNQLDVDIEKDLVLYQSVRLTINRCMESVRLTINRWRRLLSFKLFCADALVLKIRNKSSKTFKLYVQCVVYICTCMYKICLRYM</sequence>
<gene>
    <name evidence="1" type="ORF">CVLEPA_LOCUS27172</name>
</gene>
<proteinExistence type="predicted"/>
<dbReference type="Gene3D" id="1.20.58.420">
    <property type="entry name" value="AHSP"/>
    <property type="match status" value="1"/>
</dbReference>
<dbReference type="EMBL" id="CAWYQH010000141">
    <property type="protein sequence ID" value="CAK8693883.1"/>
    <property type="molecule type" value="Genomic_DNA"/>
</dbReference>
<accession>A0ABP0GR95</accession>
<comment type="caution">
    <text evidence="1">The sequence shown here is derived from an EMBL/GenBank/DDBJ whole genome shotgun (WGS) entry which is preliminary data.</text>
</comment>
<dbReference type="SUPFAM" id="SSF48340">
    <property type="entry name" value="Interferon-induced guanylate-binding protein 1 (GBP1), C-terminal domain"/>
    <property type="match status" value="1"/>
</dbReference>
<name>A0ABP0GR95_CLALP</name>
<organism evidence="1 2">
    <name type="scientific">Clavelina lepadiformis</name>
    <name type="common">Light-bulb sea squirt</name>
    <name type="synonym">Ascidia lepadiformis</name>
    <dbReference type="NCBI Taxonomy" id="159417"/>
    <lineage>
        <taxon>Eukaryota</taxon>
        <taxon>Metazoa</taxon>
        <taxon>Chordata</taxon>
        <taxon>Tunicata</taxon>
        <taxon>Ascidiacea</taxon>
        <taxon>Aplousobranchia</taxon>
        <taxon>Clavelinidae</taxon>
        <taxon>Clavelina</taxon>
    </lineage>
</organism>